<dbReference type="Proteomes" id="UP000622552">
    <property type="component" value="Unassembled WGS sequence"/>
</dbReference>
<gene>
    <name evidence="2" type="ORF">IW245_007783</name>
</gene>
<keyword evidence="3" id="KW-1185">Reference proteome</keyword>
<dbReference type="RefSeq" id="WP_197007983.1">
    <property type="nucleotide sequence ID" value="NZ_BONS01000013.1"/>
</dbReference>
<name>A0A8J7KNH3_9ACTN</name>
<proteinExistence type="predicted"/>
<dbReference type="AlphaFoldDB" id="A0A8J7KNH3"/>
<evidence type="ECO:0000256" key="1">
    <source>
        <dbReference type="SAM" id="MobiDB-lite"/>
    </source>
</evidence>
<comment type="caution">
    <text evidence="2">The sequence shown here is derived from an EMBL/GenBank/DDBJ whole genome shotgun (WGS) entry which is preliminary data.</text>
</comment>
<evidence type="ECO:0000313" key="2">
    <source>
        <dbReference type="EMBL" id="MBG6141589.1"/>
    </source>
</evidence>
<organism evidence="2 3">
    <name type="scientific">Longispora fulva</name>
    <dbReference type="NCBI Taxonomy" id="619741"/>
    <lineage>
        <taxon>Bacteria</taxon>
        <taxon>Bacillati</taxon>
        <taxon>Actinomycetota</taxon>
        <taxon>Actinomycetes</taxon>
        <taxon>Micromonosporales</taxon>
        <taxon>Micromonosporaceae</taxon>
        <taxon>Longispora</taxon>
    </lineage>
</organism>
<reference evidence="2" key="1">
    <citation type="submission" date="2020-11" db="EMBL/GenBank/DDBJ databases">
        <title>Sequencing the genomes of 1000 actinobacteria strains.</title>
        <authorList>
            <person name="Klenk H.-P."/>
        </authorList>
    </citation>
    <scope>NUCLEOTIDE SEQUENCE</scope>
    <source>
        <strain evidence="2">DSM 45356</strain>
    </source>
</reference>
<accession>A0A8J7KNH3</accession>
<feature type="region of interest" description="Disordered" evidence="1">
    <location>
        <begin position="1"/>
        <end position="20"/>
    </location>
</feature>
<evidence type="ECO:0000313" key="3">
    <source>
        <dbReference type="Proteomes" id="UP000622552"/>
    </source>
</evidence>
<sequence>MGFYTSLGGGRSRGGARRPSVASYQRQAAQAQRAQQQAAKAMLAQQLAASFAGLVNVHRSGFASAQRPIAPAPPEPNRAAMYKQFEQQFLAGIGWLKRTERKAAKQRAASATEQGVQVERARLAAEQARWQQQLDERWKLLCDNDPEVVMETLAEAFDDNEAPAAAVGVQGDEIALVILVPADDIVPEQMPSTTQAGNLTFKKVSKTTRASFYLEFVCGSLIVTLREAFAVAPAIRQARVVVLRNMGIDAYGRKKLDCVMAGRYSRQALDGVRWDTASAIGVATETSTDLLVKLRGQAREMQPIDLTSEPEIASLIRAVDVTELTA</sequence>
<dbReference type="EMBL" id="JADOUF010000001">
    <property type="protein sequence ID" value="MBG6141589.1"/>
    <property type="molecule type" value="Genomic_DNA"/>
</dbReference>
<protein>
    <submittedName>
        <fullName evidence="2">Uncharacterized protein</fullName>
    </submittedName>
</protein>